<reference evidence="7" key="1">
    <citation type="journal article" date="2014" name="Int. J. Syst. Evol. Microbiol.">
        <title>Complete genome sequence of Corynebacterium casei LMG S-19264T (=DSM 44701T), isolated from a smear-ripened cheese.</title>
        <authorList>
            <consortium name="US DOE Joint Genome Institute (JGI-PGF)"/>
            <person name="Walter F."/>
            <person name="Albersmeier A."/>
            <person name="Kalinowski J."/>
            <person name="Ruckert C."/>
        </authorList>
    </citation>
    <scope>NUCLEOTIDE SEQUENCE</scope>
    <source>
        <strain evidence="7">JCM 4784</strain>
    </source>
</reference>
<feature type="repeat" description="WD" evidence="4">
    <location>
        <begin position="842"/>
        <end position="883"/>
    </location>
</feature>
<feature type="repeat" description="WD" evidence="4">
    <location>
        <begin position="800"/>
        <end position="841"/>
    </location>
</feature>
<gene>
    <name evidence="7" type="ORF">GCM10018785_46260</name>
</gene>
<feature type="compositionally biased region" description="Gly residues" evidence="5">
    <location>
        <begin position="18"/>
        <end position="29"/>
    </location>
</feature>
<dbReference type="InterPro" id="IPR019775">
    <property type="entry name" value="WD40_repeat_CS"/>
</dbReference>
<evidence type="ECO:0000256" key="1">
    <source>
        <dbReference type="ARBA" id="ARBA00022574"/>
    </source>
</evidence>
<dbReference type="InterPro" id="IPR027417">
    <property type="entry name" value="P-loop_NTPase"/>
</dbReference>
<feature type="repeat" description="WD" evidence="4">
    <location>
        <begin position="1177"/>
        <end position="1208"/>
    </location>
</feature>
<dbReference type="PROSITE" id="PS50082">
    <property type="entry name" value="WD_REPEATS_2"/>
    <property type="match status" value="12"/>
</dbReference>
<feature type="repeat" description="WD" evidence="4">
    <location>
        <begin position="675"/>
        <end position="715"/>
    </location>
</feature>
<dbReference type="SMART" id="SM00530">
    <property type="entry name" value="HTH_XRE"/>
    <property type="match status" value="1"/>
</dbReference>
<feature type="repeat" description="WD" evidence="4">
    <location>
        <begin position="758"/>
        <end position="799"/>
    </location>
</feature>
<evidence type="ECO:0000259" key="6">
    <source>
        <dbReference type="SMART" id="SM00530"/>
    </source>
</evidence>
<sequence>MGRRGGVLGRGEGVLGRGEGAVGRGGGAVGRREKPIDPDAGPVQRFAYELRALRREAGTPTYRVMAKGSGYSVTALAYAVAGEKLPSLPVTLAYVKACGGDPAAWERRWREARRAEAALPAPGDDEVEPPYRGLARFEAGDSDRFFGRDRLTGDLLHLVREQRLVTVFGPSGSGKSSLLRAGLIPRLRQAGPGAPRTAAIRILTPGPRPAQTHGHLLGPAAGEGETWLVVDQFEEVFTLCHDAEERERFIGELLAARDPDRRLRVVLGVRADFYGHCLQHRELAGAVRDAALPVVPMSPAELREAIVKPAAAQGLLVERALTARLIEETAAEPGGLPLTSHALLETWRRREGRTLTMAAYEASGEVAGALARTAEELYTGLPAGQREVARRVLLRLVTPGDGVPDTRRPVPRAELDAAGATDVLDRLARARLLTLDHDTVDLAHEAVITGWPRLRAWLDEDRERLRCHRRLTEAAAAWRELGHDAGALYRGTRLATAEEHFPDAHEHPELTPLERDFLTASLTARDREQRAAARVTRRLRRFAAALSVLLVLVLAAGLTAWRESRDSARERDRARAAQRVAQSRQLAAQSAALLGSDPDRAALLAVRAHRTAPTPEAASSLYAAAELPLRYRFTADGGPVLAVAYSPTGDTLATGGAGGTVRLWDGATGRARADLTGHGGEVYSVAFSPDGRTLAVGGGARVRLWEVATGTVRTTLTGRGDTAATLAFSPDGKTLATGGDDGTVRLWNTVTGKARATLTGHQGEVSGIAFHRDGRTLATSSADRTVRLWDTATGRGRATLTGHRGEVSAVAFSRDGRTLATTGYDRTARLWDVATRRTRAVLTGHAAEVSAAAFGPDGRTLATSSADRTVRLWNTATGRTRTVLTGHTAAVSGVAFSRDGRTLATSGYDRTVRLWDTAPRTPHTTLTGHTAPVSLVVPGPDGTTLATGGADGTVRLWNTATGRTRAVLKDRAGPVLAAAFSRDARTLTTVDDAQRVRRWDVATGERRAASGDRTDVLAAAAISPDGRTLATLVEQQTVRLWDRAAERTRAELRHSAAVLALAFNDDGRLLATGGADGTVRLWNTATGRVRATLGGHPDAVEATAFSRDGRLLATGGADGAVRLWNTATGRTRAVLTDRTGPVLAVAFSPDGRTLASGGADGTVRLWDTATGRVRARLAGHTESVRAVAFGPGGRTLVTGGEDRTARLYRPDLPTPPEAVRRICRALGNGPAGQEDGSPLPTGPRNRACRT</sequence>
<feature type="region of interest" description="Disordered" evidence="5">
    <location>
        <begin position="1227"/>
        <end position="1250"/>
    </location>
</feature>
<dbReference type="PROSITE" id="PS00678">
    <property type="entry name" value="WD_REPEATS_1"/>
    <property type="match status" value="7"/>
</dbReference>
<dbReference type="PANTHER" id="PTHR15622:SF2">
    <property type="entry name" value="U4_U6 SMALL NUCLEAR RIBONUCLEOPROTEIN PRP4"/>
    <property type="match status" value="1"/>
</dbReference>
<dbReference type="Proteomes" id="UP000608024">
    <property type="component" value="Unassembled WGS sequence"/>
</dbReference>
<organism evidence="7 8">
    <name type="scientific">Streptomyces longispororuber</name>
    <dbReference type="NCBI Taxonomy" id="68230"/>
    <lineage>
        <taxon>Bacteria</taxon>
        <taxon>Bacillati</taxon>
        <taxon>Actinomycetota</taxon>
        <taxon>Actinomycetes</taxon>
        <taxon>Kitasatosporales</taxon>
        <taxon>Streptomycetaceae</taxon>
        <taxon>Streptomyces</taxon>
    </lineage>
</organism>
<dbReference type="AlphaFoldDB" id="A0A918ZVG2"/>
<feature type="repeat" description="WD" evidence="4">
    <location>
        <begin position="1051"/>
        <end position="1092"/>
    </location>
</feature>
<feature type="repeat" description="WD" evidence="4">
    <location>
        <begin position="716"/>
        <end position="757"/>
    </location>
</feature>
<dbReference type="SUPFAM" id="SSF50978">
    <property type="entry name" value="WD40 repeat-like"/>
    <property type="match status" value="1"/>
</dbReference>
<keyword evidence="3" id="KW-0833">Ubl conjugation pathway</keyword>
<dbReference type="Pfam" id="PF20703">
    <property type="entry name" value="nSTAND1"/>
    <property type="match status" value="1"/>
</dbReference>
<evidence type="ECO:0000256" key="2">
    <source>
        <dbReference type="ARBA" id="ARBA00022737"/>
    </source>
</evidence>
<evidence type="ECO:0000256" key="3">
    <source>
        <dbReference type="ARBA" id="ARBA00022786"/>
    </source>
</evidence>
<dbReference type="Pfam" id="PF00400">
    <property type="entry name" value="WD40"/>
    <property type="match status" value="12"/>
</dbReference>
<dbReference type="Gene3D" id="2.130.10.10">
    <property type="entry name" value="YVTN repeat-like/Quinoprotein amine dehydrogenase"/>
    <property type="match status" value="5"/>
</dbReference>
<accession>A0A918ZVG2</accession>
<dbReference type="SMART" id="SM00320">
    <property type="entry name" value="WD40"/>
    <property type="match status" value="14"/>
</dbReference>
<dbReference type="InterPro" id="IPR015943">
    <property type="entry name" value="WD40/YVTN_repeat-like_dom_sf"/>
</dbReference>
<feature type="repeat" description="WD" evidence="4">
    <location>
        <begin position="1135"/>
        <end position="1176"/>
    </location>
</feature>
<evidence type="ECO:0000313" key="7">
    <source>
        <dbReference type="EMBL" id="GHE72798.1"/>
    </source>
</evidence>
<feature type="repeat" description="WD" evidence="4">
    <location>
        <begin position="1093"/>
        <end position="1134"/>
    </location>
</feature>
<dbReference type="PROSITE" id="PS50294">
    <property type="entry name" value="WD_REPEATS_REGION"/>
    <property type="match status" value="11"/>
</dbReference>
<keyword evidence="1 4" id="KW-0853">WD repeat</keyword>
<dbReference type="InterPro" id="IPR020472">
    <property type="entry name" value="WD40_PAC1"/>
</dbReference>
<dbReference type="Gene3D" id="3.40.50.300">
    <property type="entry name" value="P-loop containing nucleotide triphosphate hydrolases"/>
    <property type="match status" value="1"/>
</dbReference>
<reference evidence="7" key="2">
    <citation type="submission" date="2020-09" db="EMBL/GenBank/DDBJ databases">
        <authorList>
            <person name="Sun Q."/>
            <person name="Ohkuma M."/>
        </authorList>
    </citation>
    <scope>NUCLEOTIDE SEQUENCE</scope>
    <source>
        <strain evidence="7">JCM 4784</strain>
    </source>
</reference>
<dbReference type="SUPFAM" id="SSF50969">
    <property type="entry name" value="YVTN repeat-like/Quinoprotein amine dehydrogenase"/>
    <property type="match status" value="1"/>
</dbReference>
<dbReference type="SUPFAM" id="SSF50998">
    <property type="entry name" value="Quinoprotein alcohol dehydrogenase-like"/>
    <property type="match status" value="1"/>
</dbReference>
<proteinExistence type="predicted"/>
<dbReference type="InterPro" id="IPR011044">
    <property type="entry name" value="Quino_amine_DH_bsu"/>
</dbReference>
<dbReference type="GO" id="GO:0000209">
    <property type="term" value="P:protein polyubiquitination"/>
    <property type="evidence" value="ECO:0007669"/>
    <property type="project" value="TreeGrafter"/>
</dbReference>
<feature type="repeat" description="WD" evidence="4">
    <location>
        <begin position="884"/>
        <end position="916"/>
    </location>
</feature>
<dbReference type="InterPro" id="IPR001680">
    <property type="entry name" value="WD40_rpt"/>
</dbReference>
<dbReference type="CDD" id="cd00200">
    <property type="entry name" value="WD40"/>
    <property type="match status" value="2"/>
</dbReference>
<keyword evidence="8" id="KW-1185">Reference proteome</keyword>
<keyword evidence="2" id="KW-0677">Repeat</keyword>
<dbReference type="InterPro" id="IPR051983">
    <property type="entry name" value="WSB_SOCS-box_domain"/>
</dbReference>
<evidence type="ECO:0000256" key="5">
    <source>
        <dbReference type="SAM" id="MobiDB-lite"/>
    </source>
</evidence>
<feature type="repeat" description="WD" evidence="4">
    <location>
        <begin position="926"/>
        <end position="967"/>
    </location>
</feature>
<dbReference type="InterPro" id="IPR036322">
    <property type="entry name" value="WD40_repeat_dom_sf"/>
</dbReference>
<name>A0A918ZVG2_9ACTN</name>
<evidence type="ECO:0000256" key="4">
    <source>
        <dbReference type="PROSITE-ProRule" id="PRU00221"/>
    </source>
</evidence>
<dbReference type="EMBL" id="BNBT01000077">
    <property type="protein sequence ID" value="GHE72798.1"/>
    <property type="molecule type" value="Genomic_DNA"/>
</dbReference>
<dbReference type="InterPro" id="IPR011047">
    <property type="entry name" value="Quinoprotein_ADH-like_sf"/>
</dbReference>
<comment type="caution">
    <text evidence="7">The sequence shown here is derived from an EMBL/GenBank/DDBJ whole genome shotgun (WGS) entry which is preliminary data.</text>
</comment>
<dbReference type="PRINTS" id="PR00320">
    <property type="entry name" value="GPROTEINBRPT"/>
</dbReference>
<protein>
    <recommendedName>
        <fullName evidence="6">HTH cro/C1-type domain-containing protein</fullName>
    </recommendedName>
</protein>
<dbReference type="SUPFAM" id="SSF52540">
    <property type="entry name" value="P-loop containing nucleoside triphosphate hydrolases"/>
    <property type="match status" value="1"/>
</dbReference>
<feature type="domain" description="HTH cro/C1-type" evidence="6">
    <location>
        <begin position="49"/>
        <end position="105"/>
    </location>
</feature>
<feature type="region of interest" description="Disordered" evidence="5">
    <location>
        <begin position="18"/>
        <end position="40"/>
    </location>
</feature>
<feature type="repeat" description="WD" evidence="4">
    <location>
        <begin position="633"/>
        <end position="674"/>
    </location>
</feature>
<dbReference type="InterPro" id="IPR049052">
    <property type="entry name" value="nSTAND1"/>
</dbReference>
<dbReference type="PANTHER" id="PTHR15622">
    <property type="entry name" value="WD40 REPEAT PROTEIN"/>
    <property type="match status" value="1"/>
</dbReference>
<evidence type="ECO:0000313" key="8">
    <source>
        <dbReference type="Proteomes" id="UP000608024"/>
    </source>
</evidence>
<dbReference type="InterPro" id="IPR001387">
    <property type="entry name" value="Cro/C1-type_HTH"/>
</dbReference>